<keyword evidence="4" id="KW-1185">Reference proteome</keyword>
<evidence type="ECO:0000256" key="1">
    <source>
        <dbReference type="SAM" id="MobiDB-lite"/>
    </source>
</evidence>
<reference evidence="3 4" key="2">
    <citation type="submission" date="2024-05" db="EMBL/GenBank/DDBJ databases">
        <authorList>
            <person name="Chen Y."/>
            <person name="Shah S."/>
            <person name="Dougan E. K."/>
            <person name="Thang M."/>
            <person name="Chan C."/>
        </authorList>
    </citation>
    <scope>NUCLEOTIDE SEQUENCE [LARGE SCALE GENOMIC DNA]</scope>
</reference>
<feature type="compositionally biased region" description="Basic and acidic residues" evidence="1">
    <location>
        <begin position="174"/>
        <end position="186"/>
    </location>
</feature>
<evidence type="ECO:0000313" key="3">
    <source>
        <dbReference type="EMBL" id="CAL4768497.1"/>
    </source>
</evidence>
<accession>A0A9P1FNT4</accession>
<evidence type="ECO:0000313" key="4">
    <source>
        <dbReference type="Proteomes" id="UP001152797"/>
    </source>
</evidence>
<gene>
    <name evidence="2" type="ORF">C1SCF055_LOCUS8999</name>
</gene>
<feature type="region of interest" description="Disordered" evidence="1">
    <location>
        <begin position="65"/>
        <end position="186"/>
    </location>
</feature>
<organism evidence="2">
    <name type="scientific">Cladocopium goreaui</name>
    <dbReference type="NCBI Taxonomy" id="2562237"/>
    <lineage>
        <taxon>Eukaryota</taxon>
        <taxon>Sar</taxon>
        <taxon>Alveolata</taxon>
        <taxon>Dinophyceae</taxon>
        <taxon>Suessiales</taxon>
        <taxon>Symbiodiniaceae</taxon>
        <taxon>Cladocopium</taxon>
    </lineage>
</organism>
<feature type="compositionally biased region" description="Polar residues" evidence="1">
    <location>
        <begin position="133"/>
        <end position="143"/>
    </location>
</feature>
<feature type="region of interest" description="Disordered" evidence="1">
    <location>
        <begin position="37"/>
        <end position="56"/>
    </location>
</feature>
<feature type="compositionally biased region" description="Polar residues" evidence="1">
    <location>
        <begin position="150"/>
        <end position="163"/>
    </location>
</feature>
<dbReference type="Proteomes" id="UP001152797">
    <property type="component" value="Unassembled WGS sequence"/>
</dbReference>
<proteinExistence type="predicted"/>
<evidence type="ECO:0000313" key="2">
    <source>
        <dbReference type="EMBL" id="CAI3981185.1"/>
    </source>
</evidence>
<dbReference type="OrthoDB" id="412637at2759"/>
<feature type="compositionally biased region" description="Basic and acidic residues" evidence="1">
    <location>
        <begin position="482"/>
        <end position="491"/>
    </location>
</feature>
<sequence length="828" mass="92232">MEVTVSAQLQEPCFAFALNLEDSGSLDTGKTVRISEELDEHVEPYPSNESDGRNEVFSRPLSYRSDYRSEQSSASSQSPMVKIRSFQPMQKPAARNPTLLGGRPNLINVNKKPGQKQASSSTQSAPMLPVLQSPLNTSFYTKSSSHRGSDSMQTASSFGSSRVGSRPPLGGAWREQERGGELRSNIDEGKEFIQGCIPNWSSENNIRSSAAVEHKLTWAYYHMRGMRTSLGQTEQTTSSKKNGQFNFWRDLRPPFRVKRIQREVDDGHADGPLFNITYCCPLDYVTERKWGHRTAEGSFENLVHGVAEVRIPKDFPQISKHVIVLSWGKPEIKFGSKPKLDDKEAQAVTVDPKKWSPIAAEFHMRSNCTRLAKIRESLHETNLKMAVQGNQMKQMRPWQKALLKPSATLSDFVKAEKEMQEAKDAEGIESPKRELRMRTVTEQHLELPQFHSISPVLALSTSMAEPAVSHESANRKCGATPRDSRDSRDVTHNVSLHDPASSTKMVGLRHASFSHARVGVWQMSHPRPQGWKIAHFMRLAKGDRGMPGQEHRTGGTTHSAIVQELKCYPSVTQELISAMPSPLWRFGMVALVSAIQNESNESDPNSDFYETNWTLPMLSPCGAQRPPETYEPARAHDPGPASLGHRSAAQGEWLSGRSPERRRFEQLGAAGPPTPQSRQLAASLSQHLGCGICQQLLNSLWEDLRRPTATNLRSKISEGCPRLVKEHLLRQGWTAFSGAPCDGGGKIAADGAAWCFIQDTMSEVIRRPEMAEHYDPAADSLMRACEDTIAFHMERVIIYLTNFHNGAPAKMRNEALMRSVCVEAACCE</sequence>
<protein>
    <submittedName>
        <fullName evidence="2">Uncharacterized protein</fullName>
    </submittedName>
</protein>
<feature type="region of interest" description="Disordered" evidence="1">
    <location>
        <begin position="622"/>
        <end position="657"/>
    </location>
</feature>
<dbReference type="EMBL" id="CAMXCT020000615">
    <property type="protein sequence ID" value="CAL1134560.1"/>
    <property type="molecule type" value="Genomic_DNA"/>
</dbReference>
<comment type="caution">
    <text evidence="2">The sequence shown here is derived from an EMBL/GenBank/DDBJ whole genome shotgun (WGS) entry which is preliminary data.</text>
</comment>
<reference evidence="2" key="1">
    <citation type="submission" date="2022-10" db="EMBL/GenBank/DDBJ databases">
        <authorList>
            <person name="Chen Y."/>
            <person name="Dougan E. K."/>
            <person name="Chan C."/>
            <person name="Rhodes N."/>
            <person name="Thang M."/>
        </authorList>
    </citation>
    <scope>NUCLEOTIDE SEQUENCE</scope>
</reference>
<feature type="compositionally biased region" description="Polar residues" evidence="1">
    <location>
        <begin position="116"/>
        <end position="125"/>
    </location>
</feature>
<dbReference type="AlphaFoldDB" id="A0A9P1FNT4"/>
<dbReference type="EMBL" id="CAMXCT030000615">
    <property type="protein sequence ID" value="CAL4768497.1"/>
    <property type="molecule type" value="Genomic_DNA"/>
</dbReference>
<dbReference type="EMBL" id="CAMXCT010000615">
    <property type="protein sequence ID" value="CAI3981185.1"/>
    <property type="molecule type" value="Genomic_DNA"/>
</dbReference>
<name>A0A9P1FNT4_9DINO</name>
<feature type="region of interest" description="Disordered" evidence="1">
    <location>
        <begin position="467"/>
        <end position="498"/>
    </location>
</feature>